<evidence type="ECO:0000256" key="2">
    <source>
        <dbReference type="ARBA" id="ARBA00023015"/>
    </source>
</evidence>
<protein>
    <submittedName>
        <fullName evidence="6">LysR family transcriptional regulator</fullName>
    </submittedName>
</protein>
<evidence type="ECO:0000256" key="3">
    <source>
        <dbReference type="ARBA" id="ARBA00023125"/>
    </source>
</evidence>
<dbReference type="OrthoDB" id="9814165at2"/>
<keyword evidence="3" id="KW-0238">DNA-binding</keyword>
<dbReference type="Pfam" id="PF00126">
    <property type="entry name" value="HTH_1"/>
    <property type="match status" value="1"/>
</dbReference>
<organism evidence="6 7">
    <name type="scientific">Pseudoxanthomonas composti</name>
    <dbReference type="NCBI Taxonomy" id="2137479"/>
    <lineage>
        <taxon>Bacteria</taxon>
        <taxon>Pseudomonadati</taxon>
        <taxon>Pseudomonadota</taxon>
        <taxon>Gammaproteobacteria</taxon>
        <taxon>Lysobacterales</taxon>
        <taxon>Lysobacteraceae</taxon>
        <taxon>Pseudoxanthomonas</taxon>
    </lineage>
</organism>
<dbReference type="SUPFAM" id="SSF53850">
    <property type="entry name" value="Periplasmic binding protein-like II"/>
    <property type="match status" value="1"/>
</dbReference>
<feature type="domain" description="HTH lysR-type" evidence="5">
    <location>
        <begin position="11"/>
        <end position="68"/>
    </location>
</feature>
<dbReference type="GO" id="GO:0006351">
    <property type="term" value="P:DNA-templated transcription"/>
    <property type="evidence" value="ECO:0007669"/>
    <property type="project" value="TreeGrafter"/>
</dbReference>
<comment type="caution">
    <text evidence="6">The sequence shown here is derived from an EMBL/GenBank/DDBJ whole genome shotgun (WGS) entry which is preliminary data.</text>
</comment>
<dbReference type="SUPFAM" id="SSF46785">
    <property type="entry name" value="Winged helix' DNA-binding domain"/>
    <property type="match status" value="1"/>
</dbReference>
<evidence type="ECO:0000256" key="4">
    <source>
        <dbReference type="ARBA" id="ARBA00023163"/>
    </source>
</evidence>
<reference evidence="6 7" key="1">
    <citation type="submission" date="2019-01" db="EMBL/GenBank/DDBJ databases">
        <title>Pseudoxanthomonas composti sp. nov., isolated from compost.</title>
        <authorList>
            <person name="Yang G."/>
        </authorList>
    </citation>
    <scope>NUCLEOTIDE SEQUENCE [LARGE SCALE GENOMIC DNA]</scope>
    <source>
        <strain evidence="6 7">GSS15</strain>
    </source>
</reference>
<dbReference type="Gene3D" id="3.40.190.290">
    <property type="match status" value="1"/>
</dbReference>
<dbReference type="RefSeq" id="WP_129470917.1">
    <property type="nucleotide sequence ID" value="NZ_SAWZ01000004.1"/>
</dbReference>
<dbReference type="GO" id="GO:0043565">
    <property type="term" value="F:sequence-specific DNA binding"/>
    <property type="evidence" value="ECO:0007669"/>
    <property type="project" value="TreeGrafter"/>
</dbReference>
<keyword evidence="7" id="KW-1185">Reference proteome</keyword>
<dbReference type="InterPro" id="IPR036390">
    <property type="entry name" value="WH_DNA-bd_sf"/>
</dbReference>
<proteinExistence type="inferred from homology"/>
<comment type="similarity">
    <text evidence="1">Belongs to the LysR transcriptional regulatory family.</text>
</comment>
<dbReference type="GO" id="GO:0003700">
    <property type="term" value="F:DNA-binding transcription factor activity"/>
    <property type="evidence" value="ECO:0007669"/>
    <property type="project" value="InterPro"/>
</dbReference>
<keyword evidence="2" id="KW-0805">Transcription regulation</keyword>
<dbReference type="PANTHER" id="PTHR30537:SF3">
    <property type="entry name" value="TRANSCRIPTIONAL REGULATORY PROTEIN"/>
    <property type="match status" value="1"/>
</dbReference>
<dbReference type="FunFam" id="1.10.10.10:FF:000001">
    <property type="entry name" value="LysR family transcriptional regulator"/>
    <property type="match status" value="1"/>
</dbReference>
<evidence type="ECO:0000313" key="6">
    <source>
        <dbReference type="EMBL" id="RXR06005.1"/>
    </source>
</evidence>
<sequence>MPRHVPGPGQLRIADLEAFCAVAERLSYVAAARGTGMSPSGVTRAVQAVEAAMGHELLTRSHRNVSLTPAGEAYYDLARAALRQLADAGQVLARSASELQGLVRFSAPSVLESRILPAALAALSVSHPGLRVDVTYTDVHLDPAQAGLDFAIRGAYPADSELIGQTLWRYERYLCAAPAYVAHHGLPATPEDLAGHRFVLHTGPRQLRSWYLYDGRQSLRIPLGVSHRVTSGSGLVELLLAGVGIGRLASWVAQPLIEQGRLVRLCPHHTVVSRTGTLMEMHAVYHGRLSTPSRSVIAAIRKAWEQHGGPFVAPRRQRR</sequence>
<evidence type="ECO:0000259" key="5">
    <source>
        <dbReference type="PROSITE" id="PS50931"/>
    </source>
</evidence>
<evidence type="ECO:0000256" key="1">
    <source>
        <dbReference type="ARBA" id="ARBA00009437"/>
    </source>
</evidence>
<dbReference type="Proteomes" id="UP000289784">
    <property type="component" value="Unassembled WGS sequence"/>
</dbReference>
<dbReference type="Gene3D" id="1.10.10.10">
    <property type="entry name" value="Winged helix-like DNA-binding domain superfamily/Winged helix DNA-binding domain"/>
    <property type="match status" value="1"/>
</dbReference>
<keyword evidence="4" id="KW-0804">Transcription</keyword>
<dbReference type="Pfam" id="PF03466">
    <property type="entry name" value="LysR_substrate"/>
    <property type="match status" value="1"/>
</dbReference>
<dbReference type="InterPro" id="IPR058163">
    <property type="entry name" value="LysR-type_TF_proteobact-type"/>
</dbReference>
<dbReference type="InterPro" id="IPR036388">
    <property type="entry name" value="WH-like_DNA-bd_sf"/>
</dbReference>
<dbReference type="PANTHER" id="PTHR30537">
    <property type="entry name" value="HTH-TYPE TRANSCRIPTIONAL REGULATOR"/>
    <property type="match status" value="1"/>
</dbReference>
<dbReference type="PROSITE" id="PS50931">
    <property type="entry name" value="HTH_LYSR"/>
    <property type="match status" value="1"/>
</dbReference>
<gene>
    <name evidence="6" type="ORF">EPA99_09155</name>
</gene>
<name>A0A4Q1JVT4_9GAMM</name>
<dbReference type="InterPro" id="IPR005119">
    <property type="entry name" value="LysR_subst-bd"/>
</dbReference>
<dbReference type="CDD" id="cd08422">
    <property type="entry name" value="PBP2_CrgA_like"/>
    <property type="match status" value="1"/>
</dbReference>
<accession>A0A4Q1JVT4</accession>
<evidence type="ECO:0000313" key="7">
    <source>
        <dbReference type="Proteomes" id="UP000289784"/>
    </source>
</evidence>
<dbReference type="InterPro" id="IPR000847">
    <property type="entry name" value="LysR_HTH_N"/>
</dbReference>
<dbReference type="AlphaFoldDB" id="A0A4Q1JVT4"/>
<dbReference type="EMBL" id="SAWZ01000004">
    <property type="protein sequence ID" value="RXR06005.1"/>
    <property type="molecule type" value="Genomic_DNA"/>
</dbReference>